<accession>A0A1Y6K0P0</accession>
<evidence type="ECO:0000256" key="1">
    <source>
        <dbReference type="ARBA" id="ARBA00001231"/>
    </source>
</evidence>
<dbReference type="InterPro" id="IPR017853">
    <property type="entry name" value="GH"/>
</dbReference>
<dbReference type="RefSeq" id="WP_087861176.1">
    <property type="nucleotide sequence ID" value="NZ_LT859958.1"/>
</dbReference>
<keyword evidence="7" id="KW-0812">Transmembrane</keyword>
<dbReference type="KEGG" id="abat:CFX1CAM_0158"/>
<proteinExistence type="inferred from homology"/>
<dbReference type="EMBL" id="LT859958">
    <property type="protein sequence ID" value="SMX53224.1"/>
    <property type="molecule type" value="Genomic_DNA"/>
</dbReference>
<feature type="domain" description="Glycoside hydrolase family 3 N-terminal" evidence="8">
    <location>
        <begin position="44"/>
        <end position="325"/>
    </location>
</feature>
<keyword evidence="5 9" id="KW-0326">Glycosidase</keyword>
<dbReference type="Pfam" id="PF00933">
    <property type="entry name" value="Glyco_hydro_3"/>
    <property type="match status" value="1"/>
</dbReference>
<feature type="transmembrane region" description="Helical" evidence="7">
    <location>
        <begin position="888"/>
        <end position="909"/>
    </location>
</feature>
<evidence type="ECO:0000256" key="5">
    <source>
        <dbReference type="ARBA" id="ARBA00023295"/>
    </source>
</evidence>
<evidence type="ECO:0000256" key="6">
    <source>
        <dbReference type="SAM" id="MobiDB-lite"/>
    </source>
</evidence>
<feature type="transmembrane region" description="Helical" evidence="7">
    <location>
        <begin position="859"/>
        <end position="881"/>
    </location>
</feature>
<evidence type="ECO:0000256" key="3">
    <source>
        <dbReference type="ARBA" id="ARBA00012663"/>
    </source>
</evidence>
<dbReference type="InterPro" id="IPR050226">
    <property type="entry name" value="NagZ_Beta-hexosaminidase"/>
</dbReference>
<evidence type="ECO:0000256" key="7">
    <source>
        <dbReference type="SAM" id="Phobius"/>
    </source>
</evidence>
<comment type="catalytic activity">
    <reaction evidence="1">
        <text>Hydrolysis of terminal non-reducing N-acetyl-D-hexosamine residues in N-acetyl-beta-D-hexosaminides.</text>
        <dbReference type="EC" id="3.2.1.52"/>
    </reaction>
</comment>
<feature type="region of interest" description="Disordered" evidence="6">
    <location>
        <begin position="824"/>
        <end position="847"/>
    </location>
</feature>
<reference evidence="10" key="1">
    <citation type="submission" date="2017-05" db="EMBL/GenBank/DDBJ databases">
        <authorList>
            <person name="Kirkegaard R."/>
            <person name="Mcilroy J S."/>
        </authorList>
    </citation>
    <scope>NUCLEOTIDE SEQUENCE [LARGE SCALE GENOMIC DNA]</scope>
</reference>
<dbReference type="InterPro" id="IPR036881">
    <property type="entry name" value="Glyco_hydro_3_C_sf"/>
</dbReference>
<dbReference type="SUPFAM" id="SSF51445">
    <property type="entry name" value="(Trans)glycosidases"/>
    <property type="match status" value="1"/>
</dbReference>
<dbReference type="OrthoDB" id="9805821at2"/>
<evidence type="ECO:0000313" key="9">
    <source>
        <dbReference type="EMBL" id="SMX53224.1"/>
    </source>
</evidence>
<comment type="similarity">
    <text evidence="2">Belongs to the glycosyl hydrolase 3 family.</text>
</comment>
<organism evidence="9 10">
    <name type="scientific">Candidatus Brevifilum fermentans</name>
    <dbReference type="NCBI Taxonomy" id="1986204"/>
    <lineage>
        <taxon>Bacteria</taxon>
        <taxon>Bacillati</taxon>
        <taxon>Chloroflexota</taxon>
        <taxon>Anaerolineae</taxon>
        <taxon>Anaerolineales</taxon>
        <taxon>Anaerolineaceae</taxon>
        <taxon>Candidatus Brevifilum</taxon>
    </lineage>
</organism>
<dbReference type="InterPro" id="IPR001764">
    <property type="entry name" value="Glyco_hydro_3_N"/>
</dbReference>
<evidence type="ECO:0000259" key="8">
    <source>
        <dbReference type="Pfam" id="PF00933"/>
    </source>
</evidence>
<dbReference type="Proteomes" id="UP000195514">
    <property type="component" value="Chromosome I"/>
</dbReference>
<evidence type="ECO:0000256" key="2">
    <source>
        <dbReference type="ARBA" id="ARBA00005336"/>
    </source>
</evidence>
<sequence length="956" mass="104193">MTRLWRSFRCLMVLFYLLATPGVMFAHARETSKAEALLQTMSAEEKVSQIFLVTFEGNQVDEDSKIFQLLSKYQIGGVVLRADKNNFSEEETTASLRELTRSLQEIVWEASSQVVNIEDTGHTQGFTYVPLLIGVQQLGNGYPGDQILFGVEQLPSHLAIGASWDLSLANQVGEILGNQLSSLGINLYLGPNLDVIETVNNEAASSLGVNAFGGNPFWVGEMGKAFVSGLHTGSNNRMLVVAQNFPGTGNSDRSPDREVSTVRKSLGQLTQVELVPYFSVTTPSFGSPGCVDAMMISHNRYQGFQGNIRASTRPISFDSNAIQQVFSLPEFASWREAGGLLISENLGSGAIRRFFDPNDVNFDARQVARNAFLAGNDVLYINNLISTGDPDPYTTLISTIDSFVQKYREDSAFARRVDVSVLRILEAKSKIYPNFAFPRMSNEVVEAHSAAQETTFDVAQAAVTLLSPSAQELDTLLPDPPLWYERMMIFTDVRTISCCDGCPSTTAIGTHALANALVNLYGPQAGGQILQNRINSYSFTQLTEFLDNLETDMAELIESNLKSADWLIFNTLNVSENIPSSAALRRILAERPELLSEKKVIVFALDSPIYLDATEISKVTAYYGLFSKAPAFLDVAARVLMQEYAPSGALPISLNAVGYDLSIVTAPNPNQVIRLELVMPVEAEQAPATSVEAEEDVGEPGVEGDIIFDITPTPAPTPLPSFKVGDLITIRTSPILDHNQNIVPDGTRVRFDFRISGEPDITQQFESTTQGGVAFFNYRIESAGGMDVIASSGLATRSETLQINISPEGVMSFFAFTPTPLVSPTPEPTPTATITPTLQPTPTSTPEPLPASYPSLGDWAFGVLVMGIGSALTFMIGLLWWGSSRWGLRSALCALIGGLGAYTYLNLGISGVKDWIQQSGTLYVIEIVVAGLLIGWIAALIWWMGTEGRYPKRNRR</sequence>
<dbReference type="PANTHER" id="PTHR30480">
    <property type="entry name" value="BETA-HEXOSAMINIDASE-RELATED"/>
    <property type="match status" value="1"/>
</dbReference>
<dbReference type="Gene3D" id="3.20.20.300">
    <property type="entry name" value="Glycoside hydrolase, family 3, N-terminal domain"/>
    <property type="match status" value="1"/>
</dbReference>
<dbReference type="InterPro" id="IPR036962">
    <property type="entry name" value="Glyco_hydro_3_N_sf"/>
</dbReference>
<feature type="compositionally biased region" description="Low complexity" evidence="6">
    <location>
        <begin position="830"/>
        <end position="842"/>
    </location>
</feature>
<protein>
    <recommendedName>
        <fullName evidence="3">beta-N-acetylhexosaminidase</fullName>
        <ecNumber evidence="3">3.2.1.52</ecNumber>
    </recommendedName>
</protein>
<keyword evidence="4 9" id="KW-0378">Hydrolase</keyword>
<name>A0A1Y6K0P0_9CHLR</name>
<dbReference type="PANTHER" id="PTHR30480:SF13">
    <property type="entry name" value="BETA-HEXOSAMINIDASE"/>
    <property type="match status" value="1"/>
</dbReference>
<dbReference type="Gene3D" id="3.40.50.1700">
    <property type="entry name" value="Glycoside hydrolase family 3 C-terminal domain"/>
    <property type="match status" value="1"/>
</dbReference>
<keyword evidence="10" id="KW-1185">Reference proteome</keyword>
<keyword evidence="7" id="KW-0472">Membrane</keyword>
<dbReference type="EC" id="3.2.1.52" evidence="3"/>
<gene>
    <name evidence="9" type="ORF">CFX1CAM_0158</name>
</gene>
<evidence type="ECO:0000313" key="10">
    <source>
        <dbReference type="Proteomes" id="UP000195514"/>
    </source>
</evidence>
<keyword evidence="7" id="KW-1133">Transmembrane helix</keyword>
<evidence type="ECO:0000256" key="4">
    <source>
        <dbReference type="ARBA" id="ARBA00022801"/>
    </source>
</evidence>
<dbReference type="GO" id="GO:0005975">
    <property type="term" value="P:carbohydrate metabolic process"/>
    <property type="evidence" value="ECO:0007669"/>
    <property type="project" value="InterPro"/>
</dbReference>
<dbReference type="GO" id="GO:0004563">
    <property type="term" value="F:beta-N-acetylhexosaminidase activity"/>
    <property type="evidence" value="ECO:0007669"/>
    <property type="project" value="UniProtKB-EC"/>
</dbReference>
<dbReference type="GO" id="GO:0009254">
    <property type="term" value="P:peptidoglycan turnover"/>
    <property type="evidence" value="ECO:0007669"/>
    <property type="project" value="TreeGrafter"/>
</dbReference>
<feature type="transmembrane region" description="Helical" evidence="7">
    <location>
        <begin position="921"/>
        <end position="945"/>
    </location>
</feature>
<dbReference type="AlphaFoldDB" id="A0A1Y6K0P0"/>